<dbReference type="RefSeq" id="WP_072888240.1">
    <property type="nucleotide sequence ID" value="NZ_FQVW01000004.1"/>
</dbReference>
<dbReference type="GO" id="GO:0046872">
    <property type="term" value="F:metal ion binding"/>
    <property type="evidence" value="ECO:0007669"/>
    <property type="project" value="UniProtKB-KW"/>
</dbReference>
<feature type="transmembrane region" description="Helical" evidence="8">
    <location>
        <begin position="158"/>
        <end position="178"/>
    </location>
</feature>
<organism evidence="9 10">
    <name type="scientific">Ornithinibacillus halophilus</name>
    <dbReference type="NCBI Taxonomy" id="930117"/>
    <lineage>
        <taxon>Bacteria</taxon>
        <taxon>Bacillati</taxon>
        <taxon>Bacillota</taxon>
        <taxon>Bacilli</taxon>
        <taxon>Bacillales</taxon>
        <taxon>Bacillaceae</taxon>
        <taxon>Ornithinibacillus</taxon>
    </lineage>
</organism>
<evidence type="ECO:0000313" key="9">
    <source>
        <dbReference type="EMBL" id="SHF75597.1"/>
    </source>
</evidence>
<keyword evidence="5 8" id="KW-1133">Transmembrane helix</keyword>
<dbReference type="GO" id="GO:0005886">
    <property type="term" value="C:plasma membrane"/>
    <property type="evidence" value="ECO:0007669"/>
    <property type="project" value="UniProtKB-SubCell"/>
</dbReference>
<evidence type="ECO:0000256" key="3">
    <source>
        <dbReference type="ARBA" id="ARBA00022679"/>
    </source>
</evidence>
<feature type="transmembrane region" description="Helical" evidence="8">
    <location>
        <begin position="51"/>
        <end position="68"/>
    </location>
</feature>
<dbReference type="EMBL" id="FQVW01000004">
    <property type="protein sequence ID" value="SHF75597.1"/>
    <property type="molecule type" value="Genomic_DNA"/>
</dbReference>
<keyword evidence="6 8" id="KW-0472">Membrane</keyword>
<comment type="subcellular location">
    <subcellularLocation>
        <location evidence="1">Cell membrane</location>
        <topology evidence="1">Multi-pass membrane protein</topology>
    </subcellularLocation>
</comment>
<keyword evidence="4 8" id="KW-0812">Transmembrane</keyword>
<feature type="transmembrane region" description="Helical" evidence="8">
    <location>
        <begin position="6"/>
        <end position="30"/>
    </location>
</feature>
<keyword evidence="7" id="KW-0460">Magnesium</keyword>
<dbReference type="Proteomes" id="UP000183988">
    <property type="component" value="Unassembled WGS sequence"/>
</dbReference>
<feature type="transmembrane region" description="Helical" evidence="8">
    <location>
        <begin position="126"/>
        <end position="146"/>
    </location>
</feature>
<dbReference type="InterPro" id="IPR018480">
    <property type="entry name" value="PNAcMuramoyl-5peptid_Trfase_CS"/>
</dbReference>
<feature type="binding site" evidence="7">
    <location>
        <position position="153"/>
    </location>
    <ligand>
        <name>Mg(2+)</name>
        <dbReference type="ChEBI" id="CHEBI:18420"/>
    </ligand>
</feature>
<feature type="transmembrane region" description="Helical" evidence="8">
    <location>
        <begin position="314"/>
        <end position="338"/>
    </location>
</feature>
<evidence type="ECO:0000256" key="7">
    <source>
        <dbReference type="PIRSR" id="PIRSR600715-1"/>
    </source>
</evidence>
<dbReference type="InterPro" id="IPR000715">
    <property type="entry name" value="Glycosyl_transferase_4"/>
</dbReference>
<dbReference type="AlphaFoldDB" id="A0A1M5E8R4"/>
<name>A0A1M5E8R4_9BACI</name>
<proteinExistence type="predicted"/>
<evidence type="ECO:0000256" key="2">
    <source>
        <dbReference type="ARBA" id="ARBA00022475"/>
    </source>
</evidence>
<dbReference type="OrthoDB" id="9783652at2"/>
<keyword evidence="10" id="KW-1185">Reference proteome</keyword>
<feature type="transmembrane region" description="Helical" evidence="8">
    <location>
        <begin position="184"/>
        <end position="202"/>
    </location>
</feature>
<reference evidence="9 10" key="1">
    <citation type="submission" date="2016-11" db="EMBL/GenBank/DDBJ databases">
        <authorList>
            <person name="Jaros S."/>
            <person name="Januszkiewicz K."/>
            <person name="Wedrychowicz H."/>
        </authorList>
    </citation>
    <scope>NUCLEOTIDE SEQUENCE [LARGE SCALE GENOMIC DNA]</scope>
    <source>
        <strain evidence="9 10">IBRC-M 10683</strain>
    </source>
</reference>
<keyword evidence="3 9" id="KW-0808">Transferase</keyword>
<dbReference type="GO" id="GO:0009103">
    <property type="term" value="P:lipopolysaccharide biosynthetic process"/>
    <property type="evidence" value="ECO:0007669"/>
    <property type="project" value="TreeGrafter"/>
</dbReference>
<feature type="transmembrane region" description="Helical" evidence="8">
    <location>
        <begin position="289"/>
        <end position="308"/>
    </location>
</feature>
<dbReference type="PANTHER" id="PTHR22926">
    <property type="entry name" value="PHOSPHO-N-ACETYLMURAMOYL-PENTAPEPTIDE-TRANSFERASE"/>
    <property type="match status" value="1"/>
</dbReference>
<accession>A0A1M5E8R4</accession>
<dbReference type="GO" id="GO:0016780">
    <property type="term" value="F:phosphotransferase activity, for other substituted phosphate groups"/>
    <property type="evidence" value="ECO:0007669"/>
    <property type="project" value="InterPro"/>
</dbReference>
<dbReference type="PROSITE" id="PS01348">
    <property type="entry name" value="MRAY_2"/>
    <property type="match status" value="1"/>
</dbReference>
<evidence type="ECO:0000256" key="6">
    <source>
        <dbReference type="ARBA" id="ARBA00023136"/>
    </source>
</evidence>
<evidence type="ECO:0000256" key="4">
    <source>
        <dbReference type="ARBA" id="ARBA00022692"/>
    </source>
</evidence>
<dbReference type="CDD" id="cd06853">
    <property type="entry name" value="GT_WecA_like"/>
    <property type="match status" value="1"/>
</dbReference>
<evidence type="ECO:0000256" key="8">
    <source>
        <dbReference type="SAM" id="Phobius"/>
    </source>
</evidence>
<sequence length="361" mass="39011">MWNISELVVAFILSATTALLVTPIISRLAIKFNAVDKPDTNRKSHNGIKPSLGGLSIFIGAAVGFIYLQPVNVHMTAITIGALIMIITGMLDDIFDLKPLYKLAGQISAAVVVVSSGLVIEKLTLPFMGTVYIDNFGIILTILWIVAASNAINLIDGLDGLAAGVSGIGLASILIMGIMDYRIIVVYLTTILIGGCIGFLFHNFYPAKIFMGDTGALFLGYSIAVISMLGLFKNVAFFSFIVPIIVIAVPVFDTLLAIIRRAINKQGIATADRNHIHYQLIKAGYSHRAAVLIIYGFSAFFGSMAIVFNSTRLLTSLFIFLFIILGIQLIAELAGVTVSQRRPIMDSIQKIKGVIKAKQRL</sequence>
<dbReference type="Pfam" id="PF00953">
    <property type="entry name" value="Glycos_transf_4"/>
    <property type="match status" value="1"/>
</dbReference>
<evidence type="ECO:0000256" key="1">
    <source>
        <dbReference type="ARBA" id="ARBA00004651"/>
    </source>
</evidence>
<feature type="binding site" evidence="7">
    <location>
        <position position="213"/>
    </location>
    <ligand>
        <name>Mg(2+)</name>
        <dbReference type="ChEBI" id="CHEBI:18420"/>
    </ligand>
</feature>
<dbReference type="GO" id="GO:0044038">
    <property type="term" value="P:cell wall macromolecule biosynthetic process"/>
    <property type="evidence" value="ECO:0007669"/>
    <property type="project" value="TreeGrafter"/>
</dbReference>
<protein>
    <submittedName>
        <fullName evidence="9">UDP-GlcNAc:undecaprenyl-phosphate GlcNAc-1-phosphate transferase</fullName>
    </submittedName>
</protein>
<feature type="transmembrane region" description="Helical" evidence="8">
    <location>
        <begin position="238"/>
        <end position="259"/>
    </location>
</feature>
<dbReference type="GO" id="GO:0071555">
    <property type="term" value="P:cell wall organization"/>
    <property type="evidence" value="ECO:0007669"/>
    <property type="project" value="TreeGrafter"/>
</dbReference>
<dbReference type="STRING" id="930117.SAMN05216225_100419"/>
<gene>
    <name evidence="9" type="ORF">SAMN05216225_100419</name>
</gene>
<keyword evidence="7" id="KW-0479">Metal-binding</keyword>
<dbReference type="PANTHER" id="PTHR22926:SF3">
    <property type="entry name" value="UNDECAPRENYL-PHOSPHATE ALPHA-N-ACETYLGLUCOSAMINYL 1-PHOSPHATE TRANSFERASE"/>
    <property type="match status" value="1"/>
</dbReference>
<evidence type="ECO:0000313" key="10">
    <source>
        <dbReference type="Proteomes" id="UP000183988"/>
    </source>
</evidence>
<feature type="transmembrane region" description="Helical" evidence="8">
    <location>
        <begin position="74"/>
        <end position="91"/>
    </location>
</feature>
<feature type="transmembrane region" description="Helical" evidence="8">
    <location>
        <begin position="214"/>
        <end position="232"/>
    </location>
</feature>
<comment type="cofactor">
    <cofactor evidence="7">
        <name>Mg(2+)</name>
        <dbReference type="ChEBI" id="CHEBI:18420"/>
    </cofactor>
</comment>
<evidence type="ECO:0000256" key="5">
    <source>
        <dbReference type="ARBA" id="ARBA00022989"/>
    </source>
</evidence>
<keyword evidence="2" id="KW-1003">Cell membrane</keyword>